<dbReference type="RefSeq" id="WP_053908880.1">
    <property type="nucleotide sequence ID" value="NZ_CAWMUS010000026.1"/>
</dbReference>
<organism evidence="1 2">
    <name type="scientific">Moellerella wisconsensis ATCC 35017</name>
    <dbReference type="NCBI Taxonomy" id="1354267"/>
    <lineage>
        <taxon>Bacteria</taxon>
        <taxon>Pseudomonadati</taxon>
        <taxon>Pseudomonadota</taxon>
        <taxon>Gammaproteobacteria</taxon>
        <taxon>Enterobacterales</taxon>
        <taxon>Morganellaceae</taxon>
        <taxon>Moellerella</taxon>
    </lineage>
</organism>
<keyword evidence="2" id="KW-1185">Reference proteome</keyword>
<comment type="caution">
    <text evidence="1">The sequence shown here is derived from an EMBL/GenBank/DDBJ whole genome shotgun (WGS) entry which is preliminary data.</text>
</comment>
<dbReference type="EMBL" id="LGAA01000026">
    <property type="protein sequence ID" value="KPD01949.1"/>
    <property type="molecule type" value="Genomic_DNA"/>
</dbReference>
<dbReference type="AlphaFoldDB" id="A0A0N0Z8R6"/>
<evidence type="ECO:0000313" key="1">
    <source>
        <dbReference type="EMBL" id="KPD01949.1"/>
    </source>
</evidence>
<protein>
    <submittedName>
        <fullName evidence="1">Phage protein</fullName>
    </submittedName>
</protein>
<dbReference type="InterPro" id="IPR025395">
    <property type="entry name" value="Phage_tail_terminator-like"/>
</dbReference>
<accession>A0A0N0Z8R6</accession>
<dbReference type="Gene3D" id="3.30.2000.20">
    <property type="match status" value="1"/>
</dbReference>
<proteinExistence type="predicted"/>
<gene>
    <name evidence="1" type="ORF">M992_2492</name>
</gene>
<sequence>MKQSEINQSIRLLVAKIANQEGLKVAWPNVPFDSINDTYLQIHIMPAATDNLGLALDMPIFKGVIQINIVGKVGGGEEQLTHIADSIKDQLENGLTLTETLYLNSEPNQLPPLTREANYIIPIRTSYRCDSIK</sequence>
<dbReference type="Proteomes" id="UP000053226">
    <property type="component" value="Unassembled WGS sequence"/>
</dbReference>
<dbReference type="OrthoDB" id="6049303at2"/>
<reference evidence="1 2" key="1">
    <citation type="submission" date="2015-07" db="EMBL/GenBank/DDBJ databases">
        <title>ATOL: Assembling a taxonomically balanced genome-scale reconstruction of the evolutionary history of the Enterobacteriaceae.</title>
        <authorList>
            <person name="Plunkett G.III."/>
            <person name="Neeno-Eckwall E.C."/>
            <person name="Glasner J.D."/>
            <person name="Perna N.T."/>
        </authorList>
    </citation>
    <scope>NUCLEOTIDE SEQUENCE [LARGE SCALE GENOMIC DNA]</scope>
    <source>
        <strain evidence="1 2">ATCC 35017</strain>
    </source>
</reference>
<dbReference type="Pfam" id="PF13554">
    <property type="entry name" value="Phage_tail_terminator_5"/>
    <property type="match status" value="1"/>
</dbReference>
<name>A0A0N0Z8R6_9GAMM</name>
<evidence type="ECO:0000313" key="2">
    <source>
        <dbReference type="Proteomes" id="UP000053226"/>
    </source>
</evidence>